<sequence>MVAYKINSLAYLFIWLLLVQCSSDGSNEPIVLEASCFDNVRNGDETDVDCGGSCSKACEPQEPLGIPTTGYTTPPEYSGYTLVWSDEFDGNELDTTKWGFHLGDGCPGLCNWGNNEEQYFTNSRDNIYLEQDNLILTAINEFVSGKNYTSSRIHTDDTFEFQYGRVDIRASMPSAPGTWVALFMLNKDYTIENPDDYWPSGGEIDIVEYLGEDADNILGTAHYGTDFPANHNFDSVDFPAVNGDPFDETYYVFSIIWEQDRISWLVNDVTYHTITPETTEGNGQPYPFNDAFYFVFALSVGGNLPNVSPLPADFPDSLIIDYVRVFQEE</sequence>
<protein>
    <submittedName>
        <fullName evidence="3">Family 16 glycosylhydrolase</fullName>
    </submittedName>
</protein>
<accession>A0A6L9E9N8</accession>
<dbReference type="Proteomes" id="UP000475249">
    <property type="component" value="Unassembled WGS sequence"/>
</dbReference>
<evidence type="ECO:0000313" key="4">
    <source>
        <dbReference type="Proteomes" id="UP000475249"/>
    </source>
</evidence>
<dbReference type="EMBL" id="WXYO01000002">
    <property type="protein sequence ID" value="NAS11465.1"/>
    <property type="molecule type" value="Genomic_DNA"/>
</dbReference>
<proteinExistence type="inferred from homology"/>
<comment type="caution">
    <text evidence="3">The sequence shown here is derived from an EMBL/GenBank/DDBJ whole genome shotgun (WGS) entry which is preliminary data.</text>
</comment>
<evidence type="ECO:0000256" key="1">
    <source>
        <dbReference type="ARBA" id="ARBA00006865"/>
    </source>
</evidence>
<organism evidence="3 4">
    <name type="scientific">Poritiphilus flavus</name>
    <dbReference type="NCBI Taxonomy" id="2697053"/>
    <lineage>
        <taxon>Bacteria</taxon>
        <taxon>Pseudomonadati</taxon>
        <taxon>Bacteroidota</taxon>
        <taxon>Flavobacteriia</taxon>
        <taxon>Flavobacteriales</taxon>
        <taxon>Flavobacteriaceae</taxon>
        <taxon>Poritiphilus</taxon>
    </lineage>
</organism>
<dbReference type="Pfam" id="PF00722">
    <property type="entry name" value="Glyco_hydro_16"/>
    <property type="match status" value="1"/>
</dbReference>
<dbReference type="SUPFAM" id="SSF49899">
    <property type="entry name" value="Concanavalin A-like lectins/glucanases"/>
    <property type="match status" value="1"/>
</dbReference>
<keyword evidence="4" id="KW-1185">Reference proteome</keyword>
<dbReference type="PANTHER" id="PTHR10963">
    <property type="entry name" value="GLYCOSYL HYDROLASE-RELATED"/>
    <property type="match status" value="1"/>
</dbReference>
<dbReference type="GO" id="GO:0004553">
    <property type="term" value="F:hydrolase activity, hydrolyzing O-glycosyl compounds"/>
    <property type="evidence" value="ECO:0007669"/>
    <property type="project" value="InterPro"/>
</dbReference>
<evidence type="ECO:0000259" key="2">
    <source>
        <dbReference type="PROSITE" id="PS51762"/>
    </source>
</evidence>
<dbReference type="InterPro" id="IPR050546">
    <property type="entry name" value="Glycosyl_Hydrlase_16"/>
</dbReference>
<dbReference type="InterPro" id="IPR000757">
    <property type="entry name" value="Beta-glucanase-like"/>
</dbReference>
<dbReference type="RefSeq" id="WP_161434490.1">
    <property type="nucleotide sequence ID" value="NZ_WXYO01000002.1"/>
</dbReference>
<dbReference type="AlphaFoldDB" id="A0A6L9E9N8"/>
<dbReference type="PANTHER" id="PTHR10963:SF55">
    <property type="entry name" value="GLYCOSIDE HYDROLASE FAMILY 16 PROTEIN"/>
    <property type="match status" value="1"/>
</dbReference>
<evidence type="ECO:0000313" key="3">
    <source>
        <dbReference type="EMBL" id="NAS11465.1"/>
    </source>
</evidence>
<dbReference type="CDD" id="cd08023">
    <property type="entry name" value="GH16_laminarinase_like"/>
    <property type="match status" value="1"/>
</dbReference>
<gene>
    <name evidence="3" type="ORF">GTQ38_05600</name>
</gene>
<reference evidence="3 4" key="1">
    <citation type="submission" date="2020-01" db="EMBL/GenBank/DDBJ databases">
        <title>Bacteria diversity of Porities sp.</title>
        <authorList>
            <person name="Wang G."/>
        </authorList>
    </citation>
    <scope>NUCLEOTIDE SEQUENCE [LARGE SCALE GENOMIC DNA]</scope>
    <source>
        <strain evidence="3 4">R33</strain>
    </source>
</reference>
<dbReference type="Gene3D" id="2.60.120.200">
    <property type="match status" value="1"/>
</dbReference>
<comment type="similarity">
    <text evidence="1">Belongs to the glycosyl hydrolase 16 family.</text>
</comment>
<keyword evidence="3" id="KW-0378">Hydrolase</keyword>
<name>A0A6L9E9N8_9FLAO</name>
<feature type="domain" description="GH16" evidence="2">
    <location>
        <begin position="66"/>
        <end position="329"/>
    </location>
</feature>
<dbReference type="InterPro" id="IPR013320">
    <property type="entry name" value="ConA-like_dom_sf"/>
</dbReference>
<dbReference type="GO" id="GO:0005975">
    <property type="term" value="P:carbohydrate metabolic process"/>
    <property type="evidence" value="ECO:0007669"/>
    <property type="project" value="InterPro"/>
</dbReference>
<dbReference type="PROSITE" id="PS51762">
    <property type="entry name" value="GH16_2"/>
    <property type="match status" value="1"/>
</dbReference>